<feature type="domain" description="HTH luxR-type" evidence="4">
    <location>
        <begin position="1"/>
        <end position="61"/>
    </location>
</feature>
<dbReference type="SUPFAM" id="SSF46894">
    <property type="entry name" value="C-terminal effector domain of the bipartite response regulators"/>
    <property type="match status" value="1"/>
</dbReference>
<dbReference type="AlphaFoldDB" id="E1YA28"/>
<evidence type="ECO:0000313" key="5">
    <source>
        <dbReference type="EMBL" id="CBX27422.1"/>
    </source>
</evidence>
<evidence type="ECO:0000256" key="2">
    <source>
        <dbReference type="ARBA" id="ARBA00023125"/>
    </source>
</evidence>
<dbReference type="GO" id="GO:0003677">
    <property type="term" value="F:DNA binding"/>
    <property type="evidence" value="ECO:0007669"/>
    <property type="project" value="UniProtKB-KW"/>
</dbReference>
<dbReference type="PANTHER" id="PTHR44688:SF16">
    <property type="entry name" value="DNA-BINDING TRANSCRIPTIONAL ACTIVATOR DEVR_DOSR"/>
    <property type="match status" value="1"/>
</dbReference>
<keyword evidence="1" id="KW-0805">Transcription regulation</keyword>
<dbReference type="PRINTS" id="PR00038">
    <property type="entry name" value="HTHLUXR"/>
</dbReference>
<dbReference type="Gene3D" id="1.10.10.10">
    <property type="entry name" value="Winged helix-like DNA-binding domain superfamily/Winged helix DNA-binding domain"/>
    <property type="match status" value="1"/>
</dbReference>
<keyword evidence="2" id="KW-0238">DNA-binding</keyword>
<dbReference type="CDD" id="cd06170">
    <property type="entry name" value="LuxR_C_like"/>
    <property type="match status" value="1"/>
</dbReference>
<dbReference type="InterPro" id="IPR000792">
    <property type="entry name" value="Tscrpt_reg_LuxR_C"/>
</dbReference>
<proteinExistence type="predicted"/>
<dbReference type="InterPro" id="IPR016032">
    <property type="entry name" value="Sig_transdc_resp-reg_C-effctor"/>
</dbReference>
<evidence type="ECO:0000259" key="4">
    <source>
        <dbReference type="PROSITE" id="PS50043"/>
    </source>
</evidence>
<reference evidence="5" key="1">
    <citation type="journal article" date="2011" name="Environ. Microbiol.">
        <title>Genomic insights into the metabolic potential of the polycyclic aromatic hydrocarbon degrading sulfate-reducing Deltaproteobacterium N47.</title>
        <authorList>
            <person name="Bergmann F."/>
            <person name="Selesi D."/>
            <person name="Weinmaier T."/>
            <person name="Tischler P."/>
            <person name="Rattei T."/>
            <person name="Meckenstock R.U."/>
        </authorList>
    </citation>
    <scope>NUCLEOTIDE SEQUENCE</scope>
</reference>
<dbReference type="Pfam" id="PF00196">
    <property type="entry name" value="GerE"/>
    <property type="match status" value="1"/>
</dbReference>
<organism evidence="5">
    <name type="scientific">uncultured Desulfobacterium sp</name>
    <dbReference type="NCBI Taxonomy" id="201089"/>
    <lineage>
        <taxon>Bacteria</taxon>
        <taxon>Pseudomonadati</taxon>
        <taxon>Thermodesulfobacteriota</taxon>
        <taxon>Desulfobacteria</taxon>
        <taxon>Desulfobacterales</taxon>
        <taxon>Desulfobacteriaceae</taxon>
        <taxon>Desulfobacterium</taxon>
        <taxon>environmental samples</taxon>
    </lineage>
</organism>
<dbReference type="GO" id="GO:0006355">
    <property type="term" value="P:regulation of DNA-templated transcription"/>
    <property type="evidence" value="ECO:0007669"/>
    <property type="project" value="InterPro"/>
</dbReference>
<dbReference type="InterPro" id="IPR036388">
    <property type="entry name" value="WH-like_DNA-bd_sf"/>
</dbReference>
<dbReference type="SMART" id="SM00421">
    <property type="entry name" value="HTH_LUXR"/>
    <property type="match status" value="1"/>
</dbReference>
<keyword evidence="3" id="KW-0804">Transcription</keyword>
<gene>
    <name evidence="5" type="ORF">N47_H22440</name>
</gene>
<dbReference type="PROSITE" id="PS50043">
    <property type="entry name" value="HTH_LUXR_2"/>
    <property type="match status" value="1"/>
</dbReference>
<accession>E1YA28</accession>
<protein>
    <recommendedName>
        <fullName evidence="4">HTH luxR-type domain-containing protein</fullName>
    </recommendedName>
</protein>
<evidence type="ECO:0000256" key="1">
    <source>
        <dbReference type="ARBA" id="ARBA00023015"/>
    </source>
</evidence>
<sequence>MILPPREIEIASLVKEGRSIKDIAELLSIGITTVQFHRNSLRKKFGLKDRDSNLRSYLLSLH</sequence>
<dbReference type="EMBL" id="FR695866">
    <property type="protein sequence ID" value="CBX27422.1"/>
    <property type="molecule type" value="Genomic_DNA"/>
</dbReference>
<dbReference type="PANTHER" id="PTHR44688">
    <property type="entry name" value="DNA-BINDING TRANSCRIPTIONAL ACTIVATOR DEVR_DOSR"/>
    <property type="match status" value="1"/>
</dbReference>
<name>E1YA28_9BACT</name>
<evidence type="ECO:0000256" key="3">
    <source>
        <dbReference type="ARBA" id="ARBA00023163"/>
    </source>
</evidence>